<sequence>MQRGVMKKMKEEEFVIRHRGSSAPGVASWRRRKVVTHMGGWTSAEKWIGVDRSGSGWIVVAYLCLAGTYSTVRYGYSCGVRTVHGHGWSHGPWTNMVRFPPKRGLVLTIRPVDEHRESWYSLLSTRPQGQLLRKSKSGVGSWRPKGNSPQAFALKRPFSRKDINGQARRPCRGVPLQSSHTMKPISTIVDEGTLFHQEGSKPGVLSASGVEVGGGIMELDVKAK</sequence>
<gene>
    <name evidence="1" type="ORF">BJ875DRAFT_441195</name>
</gene>
<keyword evidence="2" id="KW-1185">Reference proteome</keyword>
<proteinExistence type="predicted"/>
<dbReference type="Proteomes" id="UP000824998">
    <property type="component" value="Unassembled WGS sequence"/>
</dbReference>
<organism evidence="1 2">
    <name type="scientific">Amylocarpus encephaloides</name>
    <dbReference type="NCBI Taxonomy" id="45428"/>
    <lineage>
        <taxon>Eukaryota</taxon>
        <taxon>Fungi</taxon>
        <taxon>Dikarya</taxon>
        <taxon>Ascomycota</taxon>
        <taxon>Pezizomycotina</taxon>
        <taxon>Leotiomycetes</taxon>
        <taxon>Helotiales</taxon>
        <taxon>Helotiales incertae sedis</taxon>
        <taxon>Amylocarpus</taxon>
    </lineage>
</organism>
<name>A0A9P7YK31_9HELO</name>
<protein>
    <submittedName>
        <fullName evidence="1">Uncharacterized protein</fullName>
    </submittedName>
</protein>
<comment type="caution">
    <text evidence="1">The sequence shown here is derived from an EMBL/GenBank/DDBJ whole genome shotgun (WGS) entry which is preliminary data.</text>
</comment>
<reference evidence="1" key="1">
    <citation type="journal article" date="2021" name="IMA Fungus">
        <title>Genomic characterization of three marine fungi, including Emericellopsis atlantica sp. nov. with signatures of a generalist lifestyle and marine biomass degradation.</title>
        <authorList>
            <person name="Hagestad O.C."/>
            <person name="Hou L."/>
            <person name="Andersen J.H."/>
            <person name="Hansen E.H."/>
            <person name="Altermark B."/>
            <person name="Li C."/>
            <person name="Kuhnert E."/>
            <person name="Cox R.J."/>
            <person name="Crous P.W."/>
            <person name="Spatafora J.W."/>
            <person name="Lail K."/>
            <person name="Amirebrahimi M."/>
            <person name="Lipzen A."/>
            <person name="Pangilinan J."/>
            <person name="Andreopoulos W."/>
            <person name="Hayes R.D."/>
            <person name="Ng V."/>
            <person name="Grigoriev I.V."/>
            <person name="Jackson S.A."/>
            <person name="Sutton T.D.S."/>
            <person name="Dobson A.D.W."/>
            <person name="Rama T."/>
        </authorList>
    </citation>
    <scope>NUCLEOTIDE SEQUENCE</scope>
    <source>
        <strain evidence="1">TRa018bII</strain>
    </source>
</reference>
<evidence type="ECO:0000313" key="1">
    <source>
        <dbReference type="EMBL" id="KAG9234530.1"/>
    </source>
</evidence>
<evidence type="ECO:0000313" key="2">
    <source>
        <dbReference type="Proteomes" id="UP000824998"/>
    </source>
</evidence>
<dbReference type="EMBL" id="MU251460">
    <property type="protein sequence ID" value="KAG9234530.1"/>
    <property type="molecule type" value="Genomic_DNA"/>
</dbReference>
<dbReference type="AlphaFoldDB" id="A0A9P7YK31"/>
<accession>A0A9P7YK31</accession>